<dbReference type="EMBL" id="JAINUF010000020">
    <property type="protein sequence ID" value="KAJ8336231.1"/>
    <property type="molecule type" value="Genomic_DNA"/>
</dbReference>
<evidence type="ECO:0000313" key="1">
    <source>
        <dbReference type="EMBL" id="KAJ8336231.1"/>
    </source>
</evidence>
<protein>
    <submittedName>
        <fullName evidence="1">Uncharacterized protein</fullName>
    </submittedName>
</protein>
<gene>
    <name evidence="1" type="ORF">SKAU_G00395740</name>
</gene>
<sequence>MISLCAVGLRAGCKVRYHTEVKRLHANSALVEQPHIRKRIRLRPTALQFKVIPAIASPYLRSCVATKDGSAVAETLLAPVCAFPMEDVLCEYLTKPYALMGRACDHAVRFNGAGAPRVWGVGGARTGGLVRLYGATAPVPTSTPQGDAGEGYGPLLPPSFRWASSLGQRP</sequence>
<accession>A0A9Q1ECI2</accession>
<organism evidence="1 2">
    <name type="scientific">Synaphobranchus kaupii</name>
    <name type="common">Kaup's arrowtooth eel</name>
    <dbReference type="NCBI Taxonomy" id="118154"/>
    <lineage>
        <taxon>Eukaryota</taxon>
        <taxon>Metazoa</taxon>
        <taxon>Chordata</taxon>
        <taxon>Craniata</taxon>
        <taxon>Vertebrata</taxon>
        <taxon>Euteleostomi</taxon>
        <taxon>Actinopterygii</taxon>
        <taxon>Neopterygii</taxon>
        <taxon>Teleostei</taxon>
        <taxon>Anguilliformes</taxon>
        <taxon>Synaphobranchidae</taxon>
        <taxon>Synaphobranchus</taxon>
    </lineage>
</organism>
<dbReference type="Proteomes" id="UP001152622">
    <property type="component" value="Chromosome 20"/>
</dbReference>
<proteinExistence type="predicted"/>
<evidence type="ECO:0000313" key="2">
    <source>
        <dbReference type="Proteomes" id="UP001152622"/>
    </source>
</evidence>
<dbReference type="AlphaFoldDB" id="A0A9Q1ECI2"/>
<reference evidence="1" key="1">
    <citation type="journal article" date="2023" name="Science">
        <title>Genome structures resolve the early diversification of teleost fishes.</title>
        <authorList>
            <person name="Parey E."/>
            <person name="Louis A."/>
            <person name="Montfort J."/>
            <person name="Bouchez O."/>
            <person name="Roques C."/>
            <person name="Iampietro C."/>
            <person name="Lluch J."/>
            <person name="Castinel A."/>
            <person name="Donnadieu C."/>
            <person name="Desvignes T."/>
            <person name="Floi Bucao C."/>
            <person name="Jouanno E."/>
            <person name="Wen M."/>
            <person name="Mejri S."/>
            <person name="Dirks R."/>
            <person name="Jansen H."/>
            <person name="Henkel C."/>
            <person name="Chen W.J."/>
            <person name="Zahm M."/>
            <person name="Cabau C."/>
            <person name="Klopp C."/>
            <person name="Thompson A.W."/>
            <person name="Robinson-Rechavi M."/>
            <person name="Braasch I."/>
            <person name="Lecointre G."/>
            <person name="Bobe J."/>
            <person name="Postlethwait J.H."/>
            <person name="Berthelot C."/>
            <person name="Roest Crollius H."/>
            <person name="Guiguen Y."/>
        </authorList>
    </citation>
    <scope>NUCLEOTIDE SEQUENCE</scope>
    <source>
        <strain evidence="1">WJC10195</strain>
    </source>
</reference>
<name>A0A9Q1ECI2_SYNKA</name>
<keyword evidence="2" id="KW-1185">Reference proteome</keyword>
<comment type="caution">
    <text evidence="1">The sequence shown here is derived from an EMBL/GenBank/DDBJ whole genome shotgun (WGS) entry which is preliminary data.</text>
</comment>